<evidence type="ECO:0000256" key="2">
    <source>
        <dbReference type="ARBA" id="ARBA00023315"/>
    </source>
</evidence>
<dbReference type="RefSeq" id="WP_211855498.1">
    <property type="nucleotide sequence ID" value="NZ_JAAGBB010000040.1"/>
</dbReference>
<keyword evidence="1" id="KW-0808">Transferase</keyword>
<dbReference type="InterPro" id="IPR016181">
    <property type="entry name" value="Acyl_CoA_acyltransferase"/>
</dbReference>
<dbReference type="Gene3D" id="3.40.630.30">
    <property type="match status" value="1"/>
</dbReference>
<gene>
    <name evidence="4" type="ORF">GXW71_25415</name>
</gene>
<evidence type="ECO:0000256" key="1">
    <source>
        <dbReference type="ARBA" id="ARBA00022679"/>
    </source>
</evidence>
<sequence length="163" mass="17997">MIRAAADTDLPGILDIYNDVIVTSTAVYSDEPVSLDNRRAWLRGRQQQGYPVLVAAEGDAVVGFASFGDFRSSPGYRYTVEHTVHVHPERRGTGIGRQLIESLIPLAVAQGKHVMIAGVDAANSGSIRFHERLGFVQVARFEEVGFKFGRWLDLVFLQRRLGG</sequence>
<evidence type="ECO:0000259" key="3">
    <source>
        <dbReference type="PROSITE" id="PS51186"/>
    </source>
</evidence>
<dbReference type="SUPFAM" id="SSF55729">
    <property type="entry name" value="Acyl-CoA N-acyltransferases (Nat)"/>
    <property type="match status" value="1"/>
</dbReference>
<dbReference type="PROSITE" id="PS51186">
    <property type="entry name" value="GNAT"/>
    <property type="match status" value="1"/>
</dbReference>
<dbReference type="EMBL" id="JAAGBB010000040">
    <property type="protein sequence ID" value="MBR0667720.1"/>
    <property type="molecule type" value="Genomic_DNA"/>
</dbReference>
<dbReference type="CDD" id="cd04301">
    <property type="entry name" value="NAT_SF"/>
    <property type="match status" value="1"/>
</dbReference>
<dbReference type="Proteomes" id="UP001196870">
    <property type="component" value="Unassembled WGS sequence"/>
</dbReference>
<feature type="domain" description="N-acetyltransferase" evidence="3">
    <location>
        <begin position="1"/>
        <end position="153"/>
    </location>
</feature>
<dbReference type="Pfam" id="PF00583">
    <property type="entry name" value="Acetyltransf_1"/>
    <property type="match status" value="1"/>
</dbReference>
<dbReference type="PANTHER" id="PTHR43072">
    <property type="entry name" value="N-ACETYLTRANSFERASE"/>
    <property type="match status" value="1"/>
</dbReference>
<keyword evidence="2" id="KW-0012">Acyltransferase</keyword>
<reference evidence="5" key="1">
    <citation type="journal article" date="2021" name="Syst. Appl. Microbiol.">
        <title>Roseomonas hellenica sp. nov., isolated from roots of wild-growing Alkanna tinctoria.</title>
        <authorList>
            <person name="Rat A."/>
            <person name="Naranjo H.D."/>
            <person name="Lebbe L."/>
            <person name="Cnockaert M."/>
            <person name="Krigas N."/>
            <person name="Grigoriadou K."/>
            <person name="Maloupa E."/>
            <person name="Willems A."/>
        </authorList>
    </citation>
    <scope>NUCLEOTIDE SEQUENCE [LARGE SCALE GENOMIC DNA]</scope>
    <source>
        <strain evidence="5">LMG 31523</strain>
    </source>
</reference>
<dbReference type="InterPro" id="IPR000182">
    <property type="entry name" value="GNAT_dom"/>
</dbReference>
<keyword evidence="5" id="KW-1185">Reference proteome</keyword>
<name>A0ABS5F598_9PROT</name>
<dbReference type="PANTHER" id="PTHR43072:SF23">
    <property type="entry name" value="UPF0039 PROTEIN C11D3.02C"/>
    <property type="match status" value="1"/>
</dbReference>
<accession>A0ABS5F598</accession>
<organism evidence="4 5">
    <name type="scientific">Plastoroseomonas hellenica</name>
    <dbReference type="NCBI Taxonomy" id="2687306"/>
    <lineage>
        <taxon>Bacteria</taxon>
        <taxon>Pseudomonadati</taxon>
        <taxon>Pseudomonadota</taxon>
        <taxon>Alphaproteobacteria</taxon>
        <taxon>Acetobacterales</taxon>
        <taxon>Acetobacteraceae</taxon>
        <taxon>Plastoroseomonas</taxon>
    </lineage>
</organism>
<evidence type="ECO:0000313" key="4">
    <source>
        <dbReference type="EMBL" id="MBR0667720.1"/>
    </source>
</evidence>
<protein>
    <submittedName>
        <fullName evidence="4">N-acetyltransferase</fullName>
    </submittedName>
</protein>
<comment type="caution">
    <text evidence="4">The sequence shown here is derived from an EMBL/GenBank/DDBJ whole genome shotgun (WGS) entry which is preliminary data.</text>
</comment>
<evidence type="ECO:0000313" key="5">
    <source>
        <dbReference type="Proteomes" id="UP001196870"/>
    </source>
</evidence>
<proteinExistence type="predicted"/>